<accession>A0A2N0QIC5</accession>
<comment type="caution">
    <text evidence="3">The sequence shown here is derived from an EMBL/GenBank/DDBJ whole genome shotgun (WGS) entry which is preliminary data.</text>
</comment>
<gene>
    <name evidence="3" type="ORF">RhiirA1_485299</name>
</gene>
<dbReference type="GO" id="GO:0008270">
    <property type="term" value="F:zinc ion binding"/>
    <property type="evidence" value="ECO:0007669"/>
    <property type="project" value="UniProtKB-KW"/>
</dbReference>
<keyword evidence="1" id="KW-0863">Zinc-finger</keyword>
<dbReference type="VEuPathDB" id="FungiDB:RhiirA1_485299"/>
<dbReference type="VEuPathDB" id="FungiDB:RhiirFUN_022775"/>
<organism evidence="3 4">
    <name type="scientific">Rhizophagus irregularis</name>
    <dbReference type="NCBI Taxonomy" id="588596"/>
    <lineage>
        <taxon>Eukaryota</taxon>
        <taxon>Fungi</taxon>
        <taxon>Fungi incertae sedis</taxon>
        <taxon>Mucoromycota</taxon>
        <taxon>Glomeromycotina</taxon>
        <taxon>Glomeromycetes</taxon>
        <taxon>Glomerales</taxon>
        <taxon>Glomeraceae</taxon>
        <taxon>Rhizophagus</taxon>
    </lineage>
</organism>
<protein>
    <recommendedName>
        <fullName evidence="2">SWIM-type domain-containing protein</fullName>
    </recommendedName>
</protein>
<dbReference type="PROSITE" id="PS50966">
    <property type="entry name" value="ZF_SWIM"/>
    <property type="match status" value="1"/>
</dbReference>
<dbReference type="Proteomes" id="UP000232688">
    <property type="component" value="Unassembled WGS sequence"/>
</dbReference>
<feature type="non-terminal residue" evidence="3">
    <location>
        <position position="127"/>
    </location>
</feature>
<proteinExistence type="predicted"/>
<feature type="domain" description="SWIM-type" evidence="2">
    <location>
        <begin position="71"/>
        <end position="105"/>
    </location>
</feature>
<evidence type="ECO:0000313" key="3">
    <source>
        <dbReference type="EMBL" id="PKC50808.1"/>
    </source>
</evidence>
<dbReference type="AlphaFoldDB" id="A0A2N0QIC5"/>
<evidence type="ECO:0000313" key="4">
    <source>
        <dbReference type="Proteomes" id="UP000232688"/>
    </source>
</evidence>
<reference evidence="3 4" key="2">
    <citation type="submission" date="2017-10" db="EMBL/GenBank/DDBJ databases">
        <title>Genome analyses suggest a sexual origin of heterokaryosis in a supposedly ancient asexual fungus.</title>
        <authorList>
            <person name="Corradi N."/>
            <person name="Sedzielewska K."/>
            <person name="Noel J."/>
            <person name="Charron P."/>
            <person name="Farinelli L."/>
            <person name="Marton T."/>
            <person name="Kruger M."/>
            <person name="Pelin A."/>
            <person name="Brachmann A."/>
            <person name="Corradi N."/>
        </authorList>
    </citation>
    <scope>NUCLEOTIDE SEQUENCE [LARGE SCALE GENOMIC DNA]</scope>
    <source>
        <strain evidence="3 4">A1</strain>
    </source>
</reference>
<sequence>MELAFSYDARPLDKSYINNKDSHDLSFANDFIEKQEVQQLSFQQLLLSYDQKEIKSLWGISYLISSDTHHLVILLDNGMYKCSCMSLINRGTVCRHYFCVMLQTSQAQFHIGFLNPRWFVETSPDLR</sequence>
<keyword evidence="1" id="KW-0862">Zinc</keyword>
<dbReference type="InterPro" id="IPR007527">
    <property type="entry name" value="Znf_SWIM"/>
</dbReference>
<name>A0A2N0QIC5_9GLOM</name>
<dbReference type="VEuPathDB" id="FungiDB:FUN_008992"/>
<evidence type="ECO:0000256" key="1">
    <source>
        <dbReference type="PROSITE-ProRule" id="PRU00325"/>
    </source>
</evidence>
<reference evidence="3 4" key="1">
    <citation type="submission" date="2017-10" db="EMBL/GenBank/DDBJ databases">
        <title>Extensive intraspecific genome diversity in a model arbuscular mycorrhizal fungus.</title>
        <authorList>
            <person name="Chen E.C.H."/>
            <person name="Morin E."/>
            <person name="Baudet D."/>
            <person name="Noel J."/>
            <person name="Ndikumana S."/>
            <person name="Charron P."/>
            <person name="St-Onge C."/>
            <person name="Giorgi J."/>
            <person name="Grigoriev I.V."/>
            <person name="Roux C."/>
            <person name="Martin F.M."/>
            <person name="Corradi N."/>
        </authorList>
    </citation>
    <scope>NUCLEOTIDE SEQUENCE [LARGE SCALE GENOMIC DNA]</scope>
    <source>
        <strain evidence="3 4">A1</strain>
    </source>
</reference>
<keyword evidence="1" id="KW-0479">Metal-binding</keyword>
<evidence type="ECO:0000259" key="2">
    <source>
        <dbReference type="PROSITE" id="PS50966"/>
    </source>
</evidence>
<dbReference type="EMBL" id="LLXH01009007">
    <property type="protein sequence ID" value="PKC50808.1"/>
    <property type="molecule type" value="Genomic_DNA"/>
</dbReference>